<proteinExistence type="predicted"/>
<dbReference type="GO" id="GO:0005737">
    <property type="term" value="C:cytoplasm"/>
    <property type="evidence" value="ECO:0007669"/>
    <property type="project" value="TreeGrafter"/>
</dbReference>
<dbReference type="OrthoDB" id="67027at2759"/>
<keyword evidence="4" id="KW-1185">Reference proteome</keyword>
<dbReference type="SUPFAM" id="SSF69065">
    <property type="entry name" value="RNase III domain-like"/>
    <property type="match status" value="1"/>
</dbReference>
<dbReference type="GO" id="GO:0030422">
    <property type="term" value="P:siRNA processing"/>
    <property type="evidence" value="ECO:0007669"/>
    <property type="project" value="TreeGrafter"/>
</dbReference>
<dbReference type="PANTHER" id="PTHR14950">
    <property type="entry name" value="DICER-RELATED"/>
    <property type="match status" value="1"/>
</dbReference>
<evidence type="ECO:0000256" key="1">
    <source>
        <dbReference type="ARBA" id="ARBA00022801"/>
    </source>
</evidence>
<protein>
    <submittedName>
        <fullName evidence="3">Ribonuclease III</fullName>
    </submittedName>
</protein>
<dbReference type="EMBL" id="MU001495">
    <property type="protein sequence ID" value="KAF2448451.1"/>
    <property type="molecule type" value="Genomic_DNA"/>
</dbReference>
<comment type="caution">
    <text evidence="3">The sequence shown here is derived from an EMBL/GenBank/DDBJ whole genome shotgun (WGS) entry which is preliminary data.</text>
</comment>
<evidence type="ECO:0000259" key="2">
    <source>
        <dbReference type="PROSITE" id="PS50142"/>
    </source>
</evidence>
<accession>A0A9P4PTC2</accession>
<feature type="domain" description="RNase III" evidence="2">
    <location>
        <begin position="4"/>
        <end position="130"/>
    </location>
</feature>
<dbReference type="GO" id="GO:0003723">
    <property type="term" value="F:RNA binding"/>
    <property type="evidence" value="ECO:0007669"/>
    <property type="project" value="TreeGrafter"/>
</dbReference>
<dbReference type="Proteomes" id="UP000799764">
    <property type="component" value="Unassembled WGS sequence"/>
</dbReference>
<dbReference type="PANTHER" id="PTHR14950:SF62">
    <property type="entry name" value="DICER-LIKE PROTEIN 1"/>
    <property type="match status" value="1"/>
</dbReference>
<dbReference type="InterPro" id="IPR036389">
    <property type="entry name" value="RNase_III_sf"/>
</dbReference>
<sequence length="145" mass="15975">MADAKTFQSHINYQFHNCSLLEEAFLSAGASVSDTNVQGPKKGNKRLALVGDAALRLAVIDEWFKDDSDPAAGHQRFLTIGTNDRLKNIATNWEMEKFLVKNPCQQGECPKETLAATVEAILGAVWVDSDRNLEVVQNVLKKLSS</sequence>
<dbReference type="CDD" id="cd00593">
    <property type="entry name" value="RIBOc"/>
    <property type="match status" value="1"/>
</dbReference>
<organism evidence="3 4">
    <name type="scientific">Karstenula rhodostoma CBS 690.94</name>
    <dbReference type="NCBI Taxonomy" id="1392251"/>
    <lineage>
        <taxon>Eukaryota</taxon>
        <taxon>Fungi</taxon>
        <taxon>Dikarya</taxon>
        <taxon>Ascomycota</taxon>
        <taxon>Pezizomycotina</taxon>
        <taxon>Dothideomycetes</taxon>
        <taxon>Pleosporomycetidae</taxon>
        <taxon>Pleosporales</taxon>
        <taxon>Massarineae</taxon>
        <taxon>Didymosphaeriaceae</taxon>
        <taxon>Karstenula</taxon>
    </lineage>
</organism>
<dbReference type="Gene3D" id="1.10.1520.10">
    <property type="entry name" value="Ribonuclease III domain"/>
    <property type="match status" value="1"/>
</dbReference>
<evidence type="ECO:0000313" key="4">
    <source>
        <dbReference type="Proteomes" id="UP000799764"/>
    </source>
</evidence>
<dbReference type="AlphaFoldDB" id="A0A9P4PTC2"/>
<dbReference type="InterPro" id="IPR000999">
    <property type="entry name" value="RNase_III_dom"/>
</dbReference>
<name>A0A9P4PTC2_9PLEO</name>
<dbReference type="GO" id="GO:0004525">
    <property type="term" value="F:ribonuclease III activity"/>
    <property type="evidence" value="ECO:0007669"/>
    <property type="project" value="InterPro"/>
</dbReference>
<dbReference type="Pfam" id="PF14622">
    <property type="entry name" value="Ribonucleas_3_3"/>
    <property type="match status" value="1"/>
</dbReference>
<dbReference type="PROSITE" id="PS50142">
    <property type="entry name" value="RNASE_3_2"/>
    <property type="match status" value="1"/>
</dbReference>
<evidence type="ECO:0000313" key="3">
    <source>
        <dbReference type="EMBL" id="KAF2448451.1"/>
    </source>
</evidence>
<dbReference type="GO" id="GO:0005634">
    <property type="term" value="C:nucleus"/>
    <property type="evidence" value="ECO:0007669"/>
    <property type="project" value="TreeGrafter"/>
</dbReference>
<dbReference type="SMART" id="SM00535">
    <property type="entry name" value="RIBOc"/>
    <property type="match status" value="1"/>
</dbReference>
<reference evidence="3" key="1">
    <citation type="journal article" date="2020" name="Stud. Mycol.">
        <title>101 Dothideomycetes genomes: a test case for predicting lifestyles and emergence of pathogens.</title>
        <authorList>
            <person name="Haridas S."/>
            <person name="Albert R."/>
            <person name="Binder M."/>
            <person name="Bloem J."/>
            <person name="Labutti K."/>
            <person name="Salamov A."/>
            <person name="Andreopoulos B."/>
            <person name="Baker S."/>
            <person name="Barry K."/>
            <person name="Bills G."/>
            <person name="Bluhm B."/>
            <person name="Cannon C."/>
            <person name="Castanera R."/>
            <person name="Culley D."/>
            <person name="Daum C."/>
            <person name="Ezra D."/>
            <person name="Gonzalez J."/>
            <person name="Henrissat B."/>
            <person name="Kuo A."/>
            <person name="Liang C."/>
            <person name="Lipzen A."/>
            <person name="Lutzoni F."/>
            <person name="Magnuson J."/>
            <person name="Mondo S."/>
            <person name="Nolan M."/>
            <person name="Ohm R."/>
            <person name="Pangilinan J."/>
            <person name="Park H.-J."/>
            <person name="Ramirez L."/>
            <person name="Alfaro M."/>
            <person name="Sun H."/>
            <person name="Tritt A."/>
            <person name="Yoshinaga Y."/>
            <person name="Zwiers L.-H."/>
            <person name="Turgeon B."/>
            <person name="Goodwin S."/>
            <person name="Spatafora J."/>
            <person name="Crous P."/>
            <person name="Grigoriev I."/>
        </authorList>
    </citation>
    <scope>NUCLEOTIDE SEQUENCE</scope>
    <source>
        <strain evidence="3">CBS 690.94</strain>
    </source>
</reference>
<gene>
    <name evidence="3" type="ORF">P171DRAFT_353263</name>
</gene>
<keyword evidence="1" id="KW-0378">Hydrolase</keyword>